<dbReference type="AlphaFoldDB" id="A0A316YUW0"/>
<dbReference type="Gene3D" id="3.30.460.10">
    <property type="entry name" value="Beta Polymerase, domain 2"/>
    <property type="match status" value="1"/>
</dbReference>
<name>A0A316YUW0_9BASI</name>
<feature type="compositionally biased region" description="Basic and acidic residues" evidence="5">
    <location>
        <begin position="82"/>
        <end position="92"/>
    </location>
</feature>
<dbReference type="SUPFAM" id="SSF81301">
    <property type="entry name" value="Nucleotidyltransferase"/>
    <property type="match status" value="1"/>
</dbReference>
<evidence type="ECO:0000256" key="2">
    <source>
        <dbReference type="ARBA" id="ARBA00012388"/>
    </source>
</evidence>
<dbReference type="PANTHER" id="PTHR23092">
    <property type="entry name" value="POLY(A) RNA POLYMERASE"/>
    <property type="match status" value="1"/>
</dbReference>
<feature type="non-terminal residue" evidence="8">
    <location>
        <position position="401"/>
    </location>
</feature>
<reference evidence="8 9" key="1">
    <citation type="journal article" date="2018" name="Mol. Biol. Evol.">
        <title>Broad Genomic Sampling Reveals a Smut Pathogenic Ancestry of the Fungal Clade Ustilaginomycotina.</title>
        <authorList>
            <person name="Kijpornyongpan T."/>
            <person name="Mondo S.J."/>
            <person name="Barry K."/>
            <person name="Sandor L."/>
            <person name="Lee J."/>
            <person name="Lipzen A."/>
            <person name="Pangilinan J."/>
            <person name="LaButti K."/>
            <person name="Hainaut M."/>
            <person name="Henrissat B."/>
            <person name="Grigoriev I.V."/>
            <person name="Spatafora J.W."/>
            <person name="Aime M.C."/>
        </authorList>
    </citation>
    <scope>NUCLEOTIDE SEQUENCE [LARGE SCALE GENOMIC DNA]</scope>
    <source>
        <strain evidence="8 9">MCA 4198</strain>
    </source>
</reference>
<dbReference type="SUPFAM" id="SSF81631">
    <property type="entry name" value="PAP/OAS1 substrate-binding domain"/>
    <property type="match status" value="1"/>
</dbReference>
<dbReference type="Gene3D" id="1.10.1410.10">
    <property type="match status" value="1"/>
</dbReference>
<dbReference type="InterPro" id="IPR045862">
    <property type="entry name" value="Trf4-like"/>
</dbReference>
<feature type="domain" description="Poly(A) RNA polymerase mitochondrial-like central palm" evidence="7">
    <location>
        <begin position="116"/>
        <end position="243"/>
    </location>
</feature>
<dbReference type="GO" id="GO:0003729">
    <property type="term" value="F:mRNA binding"/>
    <property type="evidence" value="ECO:0007669"/>
    <property type="project" value="TreeGrafter"/>
</dbReference>
<dbReference type="GO" id="GO:1990817">
    <property type="term" value="F:poly(A) RNA polymerase activity"/>
    <property type="evidence" value="ECO:0007669"/>
    <property type="project" value="UniProtKB-EC"/>
</dbReference>
<evidence type="ECO:0000256" key="5">
    <source>
        <dbReference type="SAM" id="MobiDB-lite"/>
    </source>
</evidence>
<dbReference type="GO" id="GO:0031123">
    <property type="term" value="P:RNA 3'-end processing"/>
    <property type="evidence" value="ECO:0007669"/>
    <property type="project" value="TreeGrafter"/>
</dbReference>
<evidence type="ECO:0000259" key="7">
    <source>
        <dbReference type="Pfam" id="PF22600"/>
    </source>
</evidence>
<dbReference type="FunFam" id="3.30.460.10:FF:000051">
    <property type="entry name" value="DNA2/NAM7 helicase family protein"/>
    <property type="match status" value="1"/>
</dbReference>
<feature type="region of interest" description="Disordered" evidence="5">
    <location>
        <begin position="1"/>
        <end position="21"/>
    </location>
</feature>
<protein>
    <recommendedName>
        <fullName evidence="2">polynucleotide adenylyltransferase</fullName>
        <ecNumber evidence="2">2.7.7.19</ecNumber>
    </recommendedName>
</protein>
<dbReference type="OrthoDB" id="273917at2759"/>
<evidence type="ECO:0000259" key="6">
    <source>
        <dbReference type="Pfam" id="PF03828"/>
    </source>
</evidence>
<dbReference type="GO" id="GO:0046872">
    <property type="term" value="F:metal ion binding"/>
    <property type="evidence" value="ECO:0007669"/>
    <property type="project" value="UniProtKB-KW"/>
</dbReference>
<gene>
    <name evidence="8" type="ORF">FA10DRAFT_225599</name>
</gene>
<evidence type="ECO:0000256" key="1">
    <source>
        <dbReference type="ARBA" id="ARBA00008593"/>
    </source>
</evidence>
<dbReference type="RefSeq" id="XP_025380229.1">
    <property type="nucleotide sequence ID" value="XM_025518649.1"/>
</dbReference>
<evidence type="ECO:0000256" key="4">
    <source>
        <dbReference type="ARBA" id="ARBA00022842"/>
    </source>
</evidence>
<dbReference type="InParanoid" id="A0A316YUW0"/>
<dbReference type="STRING" id="215250.A0A316YUW0"/>
<dbReference type="GeneID" id="37040565"/>
<dbReference type="InterPro" id="IPR054708">
    <property type="entry name" value="MTPAP-like_central"/>
</dbReference>
<dbReference type="GO" id="GO:0031499">
    <property type="term" value="C:TRAMP complex"/>
    <property type="evidence" value="ECO:0007669"/>
    <property type="project" value="TreeGrafter"/>
</dbReference>
<keyword evidence="9" id="KW-1185">Reference proteome</keyword>
<dbReference type="EMBL" id="KZ819634">
    <property type="protein sequence ID" value="PWN93031.1"/>
    <property type="molecule type" value="Genomic_DNA"/>
</dbReference>
<dbReference type="Pfam" id="PF03828">
    <property type="entry name" value="PAP_assoc"/>
    <property type="match status" value="1"/>
</dbReference>
<dbReference type="Proteomes" id="UP000245768">
    <property type="component" value="Unassembled WGS sequence"/>
</dbReference>
<feature type="region of interest" description="Disordered" evidence="5">
    <location>
        <begin position="35"/>
        <end position="92"/>
    </location>
</feature>
<dbReference type="EC" id="2.7.7.19" evidence="2"/>
<dbReference type="InterPro" id="IPR043519">
    <property type="entry name" value="NT_sf"/>
</dbReference>
<accession>A0A316YUW0</accession>
<dbReference type="Pfam" id="PF22600">
    <property type="entry name" value="MTPAP-like_central"/>
    <property type="match status" value="1"/>
</dbReference>
<feature type="compositionally biased region" description="Polar residues" evidence="5">
    <location>
        <begin position="10"/>
        <end position="19"/>
    </location>
</feature>
<sequence length="401" mass="44554">MVARVAEASGSGSKVQLQSDVPGFHTSLDYIPFDFGEDEEEEGVGASASSSVGPRIEESHGWDGANTSRGSSPGGRGKKRKREDVDKRAKRRELARGTPWCADVDFDQCRTVTDILHEELAAFEQWISPSPKEHETRSMVIQLIRRAITSQWRDASVHSFGSQNTELYMPQGDIDLVVVSASMENQRREGALRNMAACLRRNNLATDVQVIAKAKVPIIKFVCTYGNFRVDISVNQTNGLEAADFVVSWLKKMPSLRPVIMATKLLLSQRGMSEVFSGGLGSFSVICMAISHFQLHPKIQRQEIDPSRNLGVLFLEFLELYGKNFGYDRTGISIRGRGGYFDKQARGWLEPARPYMLAIEDPNDPSNNICRGSFQILQVRSALGGAFDILTSAMCERAHEM</sequence>
<comment type="similarity">
    <text evidence="1">Belongs to the DNA polymerase type-B-like family.</text>
</comment>
<evidence type="ECO:0000256" key="3">
    <source>
        <dbReference type="ARBA" id="ARBA00022723"/>
    </source>
</evidence>
<feature type="domain" description="PAP-associated" evidence="6">
    <location>
        <begin position="309"/>
        <end position="367"/>
    </location>
</feature>
<dbReference type="PANTHER" id="PTHR23092:SF15">
    <property type="entry name" value="INACTIVE NON-CANONICAL POLY(A) RNA POLYMERASE PROTEIN TRF4-2-RELATED"/>
    <property type="match status" value="1"/>
</dbReference>
<dbReference type="FunCoup" id="A0A316YUW0">
    <property type="interactions" value="194"/>
</dbReference>
<evidence type="ECO:0000313" key="8">
    <source>
        <dbReference type="EMBL" id="PWN93031.1"/>
    </source>
</evidence>
<proteinExistence type="inferred from homology"/>
<dbReference type="InterPro" id="IPR002058">
    <property type="entry name" value="PAP_assoc"/>
</dbReference>
<dbReference type="GO" id="GO:0043634">
    <property type="term" value="P:polyadenylation-dependent ncRNA catabolic process"/>
    <property type="evidence" value="ECO:0007669"/>
    <property type="project" value="TreeGrafter"/>
</dbReference>
<evidence type="ECO:0000313" key="9">
    <source>
        <dbReference type="Proteomes" id="UP000245768"/>
    </source>
</evidence>
<dbReference type="FunFam" id="1.10.1410.10:FF:000003">
    <property type="entry name" value="non-canonical poly(A) RNA polymerase PAPD7"/>
    <property type="match status" value="1"/>
</dbReference>
<keyword evidence="4" id="KW-0460">Magnesium</keyword>
<keyword evidence="3" id="KW-0479">Metal-binding</keyword>
<organism evidence="8 9">
    <name type="scientific">Acaromyces ingoldii</name>
    <dbReference type="NCBI Taxonomy" id="215250"/>
    <lineage>
        <taxon>Eukaryota</taxon>
        <taxon>Fungi</taxon>
        <taxon>Dikarya</taxon>
        <taxon>Basidiomycota</taxon>
        <taxon>Ustilaginomycotina</taxon>
        <taxon>Exobasidiomycetes</taxon>
        <taxon>Exobasidiales</taxon>
        <taxon>Cryptobasidiaceae</taxon>
        <taxon>Acaromyces</taxon>
    </lineage>
</organism>
<feature type="compositionally biased region" description="Low complexity" evidence="5">
    <location>
        <begin position="44"/>
        <end position="53"/>
    </location>
</feature>
<dbReference type="GO" id="GO:0010605">
    <property type="term" value="P:negative regulation of macromolecule metabolic process"/>
    <property type="evidence" value="ECO:0007669"/>
    <property type="project" value="UniProtKB-ARBA"/>
</dbReference>
<dbReference type="GO" id="GO:0005730">
    <property type="term" value="C:nucleolus"/>
    <property type="evidence" value="ECO:0007669"/>
    <property type="project" value="TreeGrafter"/>
</dbReference>
<keyword evidence="8" id="KW-0808">Transferase</keyword>
<dbReference type="CDD" id="cd05402">
    <property type="entry name" value="NT_PAP_TUTase"/>
    <property type="match status" value="1"/>
</dbReference>